<dbReference type="InterPro" id="IPR006221">
    <property type="entry name" value="TrpG/PapA_dom"/>
</dbReference>
<dbReference type="STRING" id="2880.D7FWN2"/>
<dbReference type="FunCoup" id="D7FWN2">
    <property type="interactions" value="53"/>
</dbReference>
<feature type="region of interest" description="Disordered" evidence="10">
    <location>
        <begin position="1124"/>
        <end position="1164"/>
    </location>
</feature>
<feature type="compositionally biased region" description="Polar residues" evidence="10">
    <location>
        <begin position="1"/>
        <end position="10"/>
    </location>
</feature>
<dbReference type="InterPro" id="IPR015890">
    <property type="entry name" value="Chorismate_C"/>
</dbReference>
<dbReference type="Gene3D" id="3.60.120.10">
    <property type="entry name" value="Anthranilate synthase"/>
    <property type="match status" value="1"/>
</dbReference>
<dbReference type="GO" id="GO:0008153">
    <property type="term" value="P:4-aminobenzoate biosynthetic process"/>
    <property type="evidence" value="ECO:0007669"/>
    <property type="project" value="TreeGrafter"/>
</dbReference>
<feature type="domain" description="Glutamine amidotransferase" evidence="11">
    <location>
        <begin position="128"/>
        <end position="320"/>
    </location>
</feature>
<feature type="region of interest" description="Disordered" evidence="10">
    <location>
        <begin position="734"/>
        <end position="767"/>
    </location>
</feature>
<dbReference type="InterPro" id="IPR005801">
    <property type="entry name" value="ADC_synthase"/>
</dbReference>
<feature type="region of interest" description="Disordered" evidence="10">
    <location>
        <begin position="1"/>
        <end position="27"/>
    </location>
</feature>
<evidence type="ECO:0000256" key="3">
    <source>
        <dbReference type="ARBA" id="ARBA00005970"/>
    </source>
</evidence>
<reference evidence="13 14" key="1">
    <citation type="journal article" date="2010" name="Nature">
        <title>The Ectocarpus genome and the independent evolution of multicellularity in brown algae.</title>
        <authorList>
            <person name="Cock J.M."/>
            <person name="Sterck L."/>
            <person name="Rouze P."/>
            <person name="Scornet D."/>
            <person name="Allen A.E."/>
            <person name="Amoutzias G."/>
            <person name="Anthouard V."/>
            <person name="Artiguenave F."/>
            <person name="Aury J.M."/>
            <person name="Badger J.H."/>
            <person name="Beszteri B."/>
            <person name="Billiau K."/>
            <person name="Bonnet E."/>
            <person name="Bothwell J.H."/>
            <person name="Bowler C."/>
            <person name="Boyen C."/>
            <person name="Brownlee C."/>
            <person name="Carrano C.J."/>
            <person name="Charrier B."/>
            <person name="Cho G.Y."/>
            <person name="Coelho S.M."/>
            <person name="Collen J."/>
            <person name="Corre E."/>
            <person name="Da Silva C."/>
            <person name="Delage L."/>
            <person name="Delaroque N."/>
            <person name="Dittami S.M."/>
            <person name="Doulbeau S."/>
            <person name="Elias M."/>
            <person name="Farnham G."/>
            <person name="Gachon C.M."/>
            <person name="Gschloessl B."/>
            <person name="Heesch S."/>
            <person name="Jabbari K."/>
            <person name="Jubin C."/>
            <person name="Kawai H."/>
            <person name="Kimura K."/>
            <person name="Kloareg B."/>
            <person name="Kupper F.C."/>
            <person name="Lang D."/>
            <person name="Le Bail A."/>
            <person name="Leblanc C."/>
            <person name="Lerouge P."/>
            <person name="Lohr M."/>
            <person name="Lopez P.J."/>
            <person name="Martens C."/>
            <person name="Maumus F."/>
            <person name="Michel G."/>
            <person name="Miranda-Saavedra D."/>
            <person name="Morales J."/>
            <person name="Moreau H."/>
            <person name="Motomura T."/>
            <person name="Nagasato C."/>
            <person name="Napoli C.A."/>
            <person name="Nelson D.R."/>
            <person name="Nyvall-Collen P."/>
            <person name="Peters A.F."/>
            <person name="Pommier C."/>
            <person name="Potin P."/>
            <person name="Poulain J."/>
            <person name="Quesneville H."/>
            <person name="Read B."/>
            <person name="Rensing S.A."/>
            <person name="Ritter A."/>
            <person name="Rousvoal S."/>
            <person name="Samanta M."/>
            <person name="Samson G."/>
            <person name="Schroeder D.C."/>
            <person name="Segurens B."/>
            <person name="Strittmatter M."/>
            <person name="Tonon T."/>
            <person name="Tregear J.W."/>
            <person name="Valentin K."/>
            <person name="von Dassow P."/>
            <person name="Yamagishi T."/>
            <person name="Van de Peer Y."/>
            <person name="Wincker P."/>
        </authorList>
    </citation>
    <scope>NUCLEOTIDE SEQUENCE [LARGE SCALE GENOMIC DNA]</scope>
    <source>
        <strain evidence="14">Ec32 / CCAP1310/4</strain>
    </source>
</reference>
<comment type="catalytic activity">
    <reaction evidence="1">
        <text>chorismate + L-glutamine = 4-amino-4-deoxychorismate + L-glutamate</text>
        <dbReference type="Rhea" id="RHEA:11672"/>
        <dbReference type="ChEBI" id="CHEBI:29748"/>
        <dbReference type="ChEBI" id="CHEBI:29985"/>
        <dbReference type="ChEBI" id="CHEBI:58359"/>
        <dbReference type="ChEBI" id="CHEBI:58406"/>
        <dbReference type="EC" id="2.6.1.85"/>
    </reaction>
</comment>
<dbReference type="EMBL" id="FN648497">
    <property type="protein sequence ID" value="CBJ32120.1"/>
    <property type="molecule type" value="Genomic_DNA"/>
</dbReference>
<dbReference type="GO" id="GO:0046654">
    <property type="term" value="P:tetrahydrofolate biosynthetic process"/>
    <property type="evidence" value="ECO:0007669"/>
    <property type="project" value="UniProtKB-UniPathway"/>
</dbReference>
<name>D7FWN2_ECTSI</name>
<dbReference type="OrthoDB" id="64220at2759"/>
<feature type="compositionally biased region" description="Low complexity" evidence="10">
    <location>
        <begin position="1138"/>
        <end position="1151"/>
    </location>
</feature>
<dbReference type="OMA" id="TQWHPES"/>
<gene>
    <name evidence="13" type="primary">PABS</name>
    <name evidence="13" type="ORF">Esi_0309_0016</name>
</gene>
<dbReference type="Pfam" id="PF00425">
    <property type="entry name" value="Chorismate_bind"/>
    <property type="match status" value="1"/>
</dbReference>
<dbReference type="GO" id="GO:0046656">
    <property type="term" value="P:folic acid biosynthetic process"/>
    <property type="evidence" value="ECO:0007669"/>
    <property type="project" value="UniProtKB-KW"/>
</dbReference>
<keyword evidence="7" id="KW-0315">Glutamine amidotransferase</keyword>
<comment type="pathway">
    <text evidence="2">Cofactor biosynthesis; tetrahydrofolate biosynthesis; 4-aminobenzoate from chorismate: step 1/2.</text>
</comment>
<evidence type="ECO:0000256" key="10">
    <source>
        <dbReference type="SAM" id="MobiDB-lite"/>
    </source>
</evidence>
<dbReference type="InParanoid" id="D7FWN2"/>
<dbReference type="Proteomes" id="UP000002630">
    <property type="component" value="Linkage Group LG16"/>
</dbReference>
<keyword evidence="6" id="KW-0289">Folate biosynthesis</keyword>
<dbReference type="PANTHER" id="PTHR11236">
    <property type="entry name" value="AMINOBENZOATE/ANTHRANILATE SYNTHASE"/>
    <property type="match status" value="1"/>
</dbReference>
<dbReference type="PRINTS" id="PR00097">
    <property type="entry name" value="ANTSNTHASEII"/>
</dbReference>
<accession>D7FWN2</accession>
<dbReference type="AlphaFoldDB" id="D7FWN2"/>
<evidence type="ECO:0000256" key="6">
    <source>
        <dbReference type="ARBA" id="ARBA00022909"/>
    </source>
</evidence>
<dbReference type="GO" id="GO:0046820">
    <property type="term" value="F:4-amino-4-deoxychorismate synthase activity"/>
    <property type="evidence" value="ECO:0007669"/>
    <property type="project" value="UniProtKB-EC"/>
</dbReference>
<dbReference type="Gene3D" id="3.40.50.880">
    <property type="match status" value="1"/>
</dbReference>
<dbReference type="SUPFAM" id="SSF52317">
    <property type="entry name" value="Class I glutamine amidotransferase-like"/>
    <property type="match status" value="1"/>
</dbReference>
<evidence type="ECO:0000256" key="8">
    <source>
        <dbReference type="ARBA" id="ARBA00031329"/>
    </source>
</evidence>
<dbReference type="Pfam" id="PF00117">
    <property type="entry name" value="GATase"/>
    <property type="match status" value="1"/>
</dbReference>
<evidence type="ECO:0000313" key="13">
    <source>
        <dbReference type="EMBL" id="CBJ32120.1"/>
    </source>
</evidence>
<feature type="region of interest" description="Disordered" evidence="10">
    <location>
        <begin position="666"/>
        <end position="687"/>
    </location>
</feature>
<dbReference type="InterPro" id="IPR017926">
    <property type="entry name" value="GATASE"/>
</dbReference>
<dbReference type="UniPathway" id="UPA00077">
    <property type="reaction ID" value="UER00149"/>
</dbReference>
<evidence type="ECO:0000313" key="14">
    <source>
        <dbReference type="Proteomes" id="UP000002630"/>
    </source>
</evidence>
<proteinExistence type="inferred from homology"/>
<dbReference type="eggNOG" id="KOG1224">
    <property type="taxonomic scope" value="Eukaryota"/>
</dbReference>
<dbReference type="EC" id="2.6.1.85" evidence="4"/>
<sequence length="1164" mass="122303">MRSSSTENNTGDGGGAAGGDAYSRRDRKPNPRAALLRALAVLLLLNNGSQGLVNSPARTHGCSRRRLHITTAGSSRLLRVSGLASRKRCHERERGLLGRFANTSNGVGEDTTSTDRGDAAPGADVHTLLIDNYDSYTYNLFQLLAVVNGRAPFVVFNDDDDGDLWKTIERMGRVPDNIVISPGPGRPDVPKDFGMCAQALSEAVDIPILGVCLGHEGLGLEHGATVTRAPEPMHGRLSPVFHDGQDALFRGVPQGSRVVRYHSLVVDGDTLPAEGPLRATAWTGDGVLMAMRHEERPHWGVQFHPESVGTRHGSDIVRNFRDLTVAWHGGRGAAANGGGVGIGGGIASPTASMRLQRGLPSGMVRNGYGKPRAVRETAARASSALFPRSSAETAADVAIPVVADTTAAASVPLPDHRRSRPASRRRKPFVLLVEEVDMAGIALNNGDEGRGPGDSRRRSRSTMPDTEHAFRVLYGDDRTAWWLDSSSQRPGLAVDGQAKARFTFMGGADGPLSQTIECYGGGRLVIQRARGEDAVGAENGGNRREVRANIMDYLKAEVAKMGHANSREGASGGIEIHMVGNGGGPCSGNLGVDDTDDDGRARNDGDGRGALPFDFVGGFVGFLGYELRHEATDVMRRSAGGTEWDWQPPGGGKWEDSAFAGKAAVHSDRVSPGESASTAVPVGSGEGHAGVDGSADLRQGGGDVPLGFLVFVDRFVAFDHEQGKAYVLALSHAETSPNDDDDGGGIDVAVNDDRRGNDGQASALTTHPAKDDALDWIRRTAASLRGLRPSRGVSEGDAATGTSPAALNGAAGNVGTACAMDVHRSRYEQSLEEIMRLVGEGETYEVCLTNQIVCERPKGAGALATPPLDLYSRLRRSNPAPYAAYIVHDPNRRLSSSTAGGDAGAGGGAEGGGGGGDGPAFAVCCSSPEKFLKVDGDGWVESKPIKGTVKRGKTPAEDLILATDLAKGEKNMAENLMIVDLVRNDLGRVCQTGSVSVPKLMHVESYATVHQLVSTIRGRLRPDCGALDAIAAAFPGGSMTGAPKRRTMEIIDRLEQGRPRGVYSGSIGFLGVDGAADFNIVIRTAVVTPRNVTVGAGGAVIALSEVDDEYEEMLLKATSVLGALGHKNRPGRGGPAGSEPTRSATRSSSSSESKKKPVPATRRK</sequence>
<evidence type="ECO:0000256" key="1">
    <source>
        <dbReference type="ARBA" id="ARBA00001000"/>
    </source>
</evidence>
<evidence type="ECO:0000259" key="11">
    <source>
        <dbReference type="Pfam" id="PF00117"/>
    </source>
</evidence>
<evidence type="ECO:0000259" key="12">
    <source>
        <dbReference type="Pfam" id="PF00425"/>
    </source>
</evidence>
<protein>
    <recommendedName>
        <fullName evidence="4">aminodeoxychorismate synthase</fullName>
        <ecNumber evidence="4">2.6.1.85</ecNumber>
    </recommendedName>
    <alternativeName>
        <fullName evidence="8">Para-aminobenzoate synthase</fullName>
    </alternativeName>
    <alternativeName>
        <fullName evidence="9">p-aminobenzoic acid synthase</fullName>
    </alternativeName>
</protein>
<keyword evidence="5 13" id="KW-0808">Transferase</keyword>
<evidence type="ECO:0000256" key="7">
    <source>
        <dbReference type="ARBA" id="ARBA00022962"/>
    </source>
</evidence>
<dbReference type="CDD" id="cd01743">
    <property type="entry name" value="GATase1_Anthranilate_Synthase"/>
    <property type="match status" value="1"/>
</dbReference>
<evidence type="ECO:0000256" key="4">
    <source>
        <dbReference type="ARBA" id="ARBA00013139"/>
    </source>
</evidence>
<comment type="similarity">
    <text evidence="3">In the C-terminal section; belongs to the anthranilate synthase component I family.</text>
</comment>
<dbReference type="EMBL" id="FN649741">
    <property type="protein sequence ID" value="CBJ32120.1"/>
    <property type="molecule type" value="Genomic_DNA"/>
</dbReference>
<dbReference type="PANTHER" id="PTHR11236:SF18">
    <property type="entry name" value="AMINODEOXYCHORISMATE SYNTHASE"/>
    <property type="match status" value="1"/>
</dbReference>
<evidence type="ECO:0000256" key="2">
    <source>
        <dbReference type="ARBA" id="ARBA00005009"/>
    </source>
</evidence>
<feature type="region of interest" description="Disordered" evidence="10">
    <location>
        <begin position="443"/>
        <end position="464"/>
    </location>
</feature>
<keyword evidence="14" id="KW-1185">Reference proteome</keyword>
<dbReference type="eggNOG" id="KOG0026">
    <property type="taxonomic scope" value="Eukaryota"/>
</dbReference>
<organism evidence="13 14">
    <name type="scientific">Ectocarpus siliculosus</name>
    <name type="common">Brown alga</name>
    <name type="synonym">Conferva siliculosa</name>
    <dbReference type="NCBI Taxonomy" id="2880"/>
    <lineage>
        <taxon>Eukaryota</taxon>
        <taxon>Sar</taxon>
        <taxon>Stramenopiles</taxon>
        <taxon>Ochrophyta</taxon>
        <taxon>PX clade</taxon>
        <taxon>Phaeophyceae</taxon>
        <taxon>Ectocarpales</taxon>
        <taxon>Ectocarpaceae</taxon>
        <taxon>Ectocarpus</taxon>
    </lineage>
</organism>
<evidence type="ECO:0000256" key="9">
    <source>
        <dbReference type="ARBA" id="ARBA00031904"/>
    </source>
</evidence>
<dbReference type="PRINTS" id="PR00096">
    <property type="entry name" value="GATASE"/>
</dbReference>
<keyword evidence="13" id="KW-0032">Aminotransferase</keyword>
<feature type="domain" description="Chorismate-utilising enzyme C-terminal" evidence="12">
    <location>
        <begin position="825"/>
        <end position="1116"/>
    </location>
</feature>
<dbReference type="NCBIfam" id="TIGR00566">
    <property type="entry name" value="trpG_papA"/>
    <property type="match status" value="1"/>
</dbReference>
<evidence type="ECO:0000256" key="5">
    <source>
        <dbReference type="ARBA" id="ARBA00022679"/>
    </source>
</evidence>
<feature type="compositionally biased region" description="Basic and acidic residues" evidence="10">
    <location>
        <begin position="447"/>
        <end position="456"/>
    </location>
</feature>
<dbReference type="InterPro" id="IPR019999">
    <property type="entry name" value="Anth_synth_I-like"/>
</dbReference>
<dbReference type="GO" id="GO:0005737">
    <property type="term" value="C:cytoplasm"/>
    <property type="evidence" value="ECO:0007669"/>
    <property type="project" value="TreeGrafter"/>
</dbReference>
<dbReference type="PROSITE" id="PS51273">
    <property type="entry name" value="GATASE_TYPE_1"/>
    <property type="match status" value="1"/>
</dbReference>
<dbReference type="SUPFAM" id="SSF56322">
    <property type="entry name" value="ADC synthase"/>
    <property type="match status" value="1"/>
</dbReference>
<dbReference type="InterPro" id="IPR029062">
    <property type="entry name" value="Class_I_gatase-like"/>
</dbReference>
<dbReference type="PRINTS" id="PR00099">
    <property type="entry name" value="CPSGATASE"/>
</dbReference>
<dbReference type="GO" id="GO:0000162">
    <property type="term" value="P:L-tryptophan biosynthetic process"/>
    <property type="evidence" value="ECO:0007669"/>
    <property type="project" value="TreeGrafter"/>
</dbReference>